<dbReference type="EMBL" id="CP030239">
    <property type="protein sequence ID" value="AWX93637.1"/>
    <property type="molecule type" value="Genomic_DNA"/>
</dbReference>
<name>A0ABN5MAG4_9RHOB</name>
<evidence type="ECO:0000313" key="2">
    <source>
        <dbReference type="Proteomes" id="UP000249922"/>
    </source>
</evidence>
<organism evidence="1 2">
    <name type="scientific">Paracoccus mutanolyticus</name>
    <dbReference type="NCBI Taxonomy" id="1499308"/>
    <lineage>
        <taxon>Bacteria</taxon>
        <taxon>Pseudomonadati</taxon>
        <taxon>Pseudomonadota</taxon>
        <taxon>Alphaproteobacteria</taxon>
        <taxon>Rhodobacterales</taxon>
        <taxon>Paracoccaceae</taxon>
        <taxon>Paracoccus</taxon>
    </lineage>
</organism>
<keyword evidence="2" id="KW-1185">Reference proteome</keyword>
<reference evidence="1 2" key="1">
    <citation type="submission" date="2018-06" db="EMBL/GenBank/DDBJ databases">
        <title>Complete genome sequence of Paracoccus mutanolyticus strain RSP-02 isolated from cellulosic waste.</title>
        <authorList>
            <person name="Amrutha R.N."/>
            <person name="Shrivastav A."/>
            <person name="Buddana S.K."/>
            <person name="Deshpande U."/>
            <person name="Prakasham R.S."/>
        </authorList>
    </citation>
    <scope>NUCLEOTIDE SEQUENCE [LARGE SCALE GENOMIC DNA]</scope>
    <source>
        <strain evidence="1 2">RSP-02</strain>
    </source>
</reference>
<dbReference type="RefSeq" id="WP_112888139.1">
    <property type="nucleotide sequence ID" value="NZ_CP030239.1"/>
</dbReference>
<proteinExistence type="predicted"/>
<dbReference type="Proteomes" id="UP000249922">
    <property type="component" value="Chromosome"/>
</dbReference>
<sequence length="161" mass="17729">MLADMLGAPILGHESFTSRVASITGRFRHGDRIGELTCLHTPSHSLQEPSEFFVRLVPFGHGAGSYLFGAHRCGPLVLGRQAHLSALSWPDVDARATRSWMRSGQYVSTRSSRATRRRGNRQSGISFSEMSWAMSTDLWLRQVLHSSNASLRINCGSFGPG</sequence>
<evidence type="ECO:0000313" key="1">
    <source>
        <dbReference type="EMBL" id="AWX93637.1"/>
    </source>
</evidence>
<protein>
    <submittedName>
        <fullName evidence="1">Uncharacterized protein</fullName>
    </submittedName>
</protein>
<gene>
    <name evidence="1" type="ORF">DPM13_12645</name>
</gene>
<accession>A0ABN5MAG4</accession>